<dbReference type="AlphaFoldDB" id="E7G6G4"/>
<protein>
    <recommendedName>
        <fullName evidence="1">F5/8 type C domain-containing protein</fullName>
    </recommendedName>
</protein>
<accession>E7G6G4</accession>
<evidence type="ECO:0000259" key="1">
    <source>
        <dbReference type="PROSITE" id="PS50022"/>
    </source>
</evidence>
<dbReference type="HOGENOM" id="CLU_2681391_0_0_9"/>
<sequence>MDETKLGRYVRIYANEKSKYGCSLYEFDVYGNYQIETEVSSILVLKIRLIKLQLRIDHYKCMQKFYLIQQLIRE</sequence>
<dbReference type="Proteomes" id="UP000003157">
    <property type="component" value="Unassembled WGS sequence"/>
</dbReference>
<dbReference type="GeneID" id="78231744"/>
<proteinExistence type="predicted"/>
<gene>
    <name evidence="2" type="ORF">HMPREF9488_00352</name>
</gene>
<keyword evidence="3" id="KW-1185">Reference proteome</keyword>
<dbReference type="InterPro" id="IPR000421">
    <property type="entry name" value="FA58C"/>
</dbReference>
<dbReference type="RefSeq" id="WP_008787480.1">
    <property type="nucleotide sequence ID" value="NZ_AKCB01000001.1"/>
</dbReference>
<reference evidence="2 3" key="1">
    <citation type="submission" date="2010-12" db="EMBL/GenBank/DDBJ databases">
        <title>The Genome Sequence of Coprobacillus sp. strain 29_1.</title>
        <authorList>
            <consortium name="The Broad Institute Genome Sequencing Platform"/>
            <person name="Earl A."/>
            <person name="Ward D."/>
            <person name="Feldgarden M."/>
            <person name="Gevers D."/>
            <person name="Daigneault M."/>
            <person name="Sibley C.D."/>
            <person name="White A."/>
            <person name="Strauss J."/>
            <person name="Allen-Vercoe E."/>
            <person name="Young S.K."/>
            <person name="Zeng Q."/>
            <person name="Gargeya S."/>
            <person name="Fitzgerald M."/>
            <person name="Haas B."/>
            <person name="Abouelleil A."/>
            <person name="Alvarado L."/>
            <person name="Arachchi H.M."/>
            <person name="Berlin A."/>
            <person name="Brown A."/>
            <person name="Chapman S.B."/>
            <person name="Chen Z."/>
            <person name="Dunbar C."/>
            <person name="Freedman E."/>
            <person name="Gearin G."/>
            <person name="Gellesch M."/>
            <person name="Goldberg J."/>
            <person name="Griggs A."/>
            <person name="Gujja S."/>
            <person name="Heilman E."/>
            <person name="Heiman D."/>
            <person name="Howarth C."/>
            <person name="Larson L."/>
            <person name="Lui A."/>
            <person name="MacDonald P.J.P."/>
            <person name="Mehta T."/>
            <person name="Montmayeur A."/>
            <person name="Murphy C."/>
            <person name="Neiman D."/>
            <person name="Pearson M."/>
            <person name="Priest M."/>
            <person name="Roberts A."/>
            <person name="Saif S."/>
            <person name="Shea T."/>
            <person name="Shenoy N."/>
            <person name="Sisk P."/>
            <person name="Stolte C."/>
            <person name="Sykes S."/>
            <person name="White J."/>
            <person name="Yandava C."/>
            <person name="Nusbaum C."/>
            <person name="Birren B."/>
        </authorList>
    </citation>
    <scope>NUCLEOTIDE SEQUENCE [LARGE SCALE GENOMIC DNA]</scope>
    <source>
        <strain evidence="2 3">29_1</strain>
    </source>
</reference>
<comment type="caution">
    <text evidence="2">The sequence shown here is derived from an EMBL/GenBank/DDBJ whole genome shotgun (WGS) entry which is preliminary data.</text>
</comment>
<feature type="domain" description="F5/8 type C" evidence="1">
    <location>
        <begin position="1"/>
        <end position="32"/>
    </location>
</feature>
<dbReference type="PROSITE" id="PS50022">
    <property type="entry name" value="FA58C_3"/>
    <property type="match status" value="1"/>
</dbReference>
<organism evidence="2 3">
    <name type="scientific">Coprobacillus cateniformis</name>
    <dbReference type="NCBI Taxonomy" id="100884"/>
    <lineage>
        <taxon>Bacteria</taxon>
        <taxon>Bacillati</taxon>
        <taxon>Bacillota</taxon>
        <taxon>Erysipelotrichia</taxon>
        <taxon>Erysipelotrichales</taxon>
        <taxon>Coprobacillaceae</taxon>
        <taxon>Coprobacillus</taxon>
    </lineage>
</organism>
<evidence type="ECO:0000313" key="2">
    <source>
        <dbReference type="EMBL" id="EFW06352.1"/>
    </source>
</evidence>
<dbReference type="STRING" id="100884.GCA_000269565_01356"/>
<name>E7G6G4_9FIRM</name>
<dbReference type="EMBL" id="ADKX01000005">
    <property type="protein sequence ID" value="EFW06352.1"/>
    <property type="molecule type" value="Genomic_DNA"/>
</dbReference>
<evidence type="ECO:0000313" key="3">
    <source>
        <dbReference type="Proteomes" id="UP000003157"/>
    </source>
</evidence>